<reference evidence="2" key="2">
    <citation type="submission" date="2025-08" db="UniProtKB">
        <authorList>
            <consortium name="Ensembl"/>
        </authorList>
    </citation>
    <scope>IDENTIFICATION</scope>
</reference>
<sequence>MSGTEPTCPKFQPNIFDPSRCHDCLRQRHLGVTLIERQTEHVSERTQGTNTVQLNLYCRRRAQTDTCRIVLYVSGCVTSLNLFTKIAVTCLRVWSFC</sequence>
<evidence type="ECO:0000313" key="3">
    <source>
        <dbReference type="Proteomes" id="UP000265040"/>
    </source>
</evidence>
<organism evidence="2 3">
    <name type="scientific">Anabas testudineus</name>
    <name type="common">Climbing perch</name>
    <name type="synonym">Anthias testudineus</name>
    <dbReference type="NCBI Taxonomy" id="64144"/>
    <lineage>
        <taxon>Eukaryota</taxon>
        <taxon>Metazoa</taxon>
        <taxon>Chordata</taxon>
        <taxon>Craniata</taxon>
        <taxon>Vertebrata</taxon>
        <taxon>Euteleostomi</taxon>
        <taxon>Actinopterygii</taxon>
        <taxon>Neopterygii</taxon>
        <taxon>Teleostei</taxon>
        <taxon>Neoteleostei</taxon>
        <taxon>Acanthomorphata</taxon>
        <taxon>Anabantaria</taxon>
        <taxon>Anabantiformes</taxon>
        <taxon>Anabantoidei</taxon>
        <taxon>Anabantidae</taxon>
        <taxon>Anabas</taxon>
    </lineage>
</organism>
<evidence type="ECO:0000256" key="1">
    <source>
        <dbReference type="SAM" id="Phobius"/>
    </source>
</evidence>
<dbReference type="OrthoDB" id="8946408at2759"/>
<name>A0A3Q1I8K8_ANATE</name>
<keyword evidence="3" id="KW-1185">Reference proteome</keyword>
<reference evidence="2" key="1">
    <citation type="submission" date="2021-04" db="EMBL/GenBank/DDBJ databases">
        <authorList>
            <consortium name="Wellcome Sanger Institute Data Sharing"/>
        </authorList>
    </citation>
    <scope>NUCLEOTIDE SEQUENCE [LARGE SCALE GENOMIC DNA]</scope>
</reference>
<dbReference type="GeneTree" id="ENSGT00940000177881"/>
<keyword evidence="1" id="KW-0812">Transmembrane</keyword>
<feature type="transmembrane region" description="Helical" evidence="1">
    <location>
        <begin position="69"/>
        <end position="94"/>
    </location>
</feature>
<accession>A0A3Q1I8K8</accession>
<reference evidence="2" key="3">
    <citation type="submission" date="2025-09" db="UniProtKB">
        <authorList>
            <consortium name="Ensembl"/>
        </authorList>
    </citation>
    <scope>IDENTIFICATION</scope>
</reference>
<dbReference type="InParanoid" id="A0A3Q1I8K8"/>
<evidence type="ECO:0000313" key="2">
    <source>
        <dbReference type="Ensembl" id="ENSATEP00000013688.1"/>
    </source>
</evidence>
<dbReference type="AlphaFoldDB" id="A0A3Q1I8K8"/>
<dbReference type="Ensembl" id="ENSATET00000013906.2">
    <property type="protein sequence ID" value="ENSATEP00000013688.1"/>
    <property type="gene ID" value="ENSATEG00000009554.2"/>
</dbReference>
<proteinExistence type="predicted"/>
<keyword evidence="1" id="KW-1133">Transmembrane helix</keyword>
<dbReference type="Proteomes" id="UP000265040">
    <property type="component" value="Chromosome 8"/>
</dbReference>
<protein>
    <submittedName>
        <fullName evidence="2">Uncharacterized protein</fullName>
    </submittedName>
</protein>
<keyword evidence="1" id="KW-0472">Membrane</keyword>